<evidence type="ECO:0000256" key="12">
    <source>
        <dbReference type="RuleBase" id="RU363075"/>
    </source>
</evidence>
<evidence type="ECO:0000256" key="3">
    <source>
        <dbReference type="ARBA" id="ARBA00007063"/>
    </source>
</evidence>
<keyword evidence="4 12" id="KW-0328">Glycosyltransferase</keyword>
<evidence type="ECO:0000256" key="1">
    <source>
        <dbReference type="ARBA" id="ARBA00004477"/>
    </source>
</evidence>
<feature type="transmembrane region" description="Helical" evidence="12">
    <location>
        <begin position="322"/>
        <end position="340"/>
    </location>
</feature>
<reference evidence="13 14" key="1">
    <citation type="journal article" date="2011" name="Proc. Natl. Acad. Sci. U.S.A.">
        <title>Comparative genomics of xylose-fermenting fungi for enhanced biofuel production.</title>
        <authorList>
            <person name="Wohlbach D.J."/>
            <person name="Kuo A."/>
            <person name="Sato T.K."/>
            <person name="Potts K.M."/>
            <person name="Salamov A.A."/>
            <person name="LaButti K.M."/>
            <person name="Sun H."/>
            <person name="Clum A."/>
            <person name="Pangilinan J.L."/>
            <person name="Lindquist E.A."/>
            <person name="Lucas S."/>
            <person name="Lapidus A."/>
            <person name="Jin M."/>
            <person name="Gunawan C."/>
            <person name="Balan V."/>
            <person name="Dale B.E."/>
            <person name="Jeffries T.W."/>
            <person name="Zinkel R."/>
            <person name="Barry K.W."/>
            <person name="Grigoriev I.V."/>
            <person name="Gasch A.P."/>
        </authorList>
    </citation>
    <scope>NUCLEOTIDE SEQUENCE [LARGE SCALE GENOMIC DNA]</scope>
    <source>
        <strain evidence="14">NRRL Y-27907 / 11-Y1</strain>
    </source>
</reference>
<dbReference type="KEGG" id="spaa:SPAPADRAFT_63472"/>
<evidence type="ECO:0000313" key="13">
    <source>
        <dbReference type="EMBL" id="EGW29857.1"/>
    </source>
</evidence>
<keyword evidence="14" id="KW-1185">Reference proteome</keyword>
<keyword evidence="6 12" id="KW-0812">Transmembrane</keyword>
<protein>
    <recommendedName>
        <fullName evidence="12">Mannosyltransferase</fullName>
        <ecNumber evidence="12">2.4.1.-</ecNumber>
    </recommendedName>
</protein>
<evidence type="ECO:0000256" key="11">
    <source>
        <dbReference type="ARBA" id="ARBA00048899"/>
    </source>
</evidence>
<keyword evidence="5" id="KW-0808">Transferase</keyword>
<comment type="function">
    <text evidence="10">Mannosyltransferase that operates in the biosynthetic pathway of dolichol-linked oligosaccharides, the glycan precursors employed in protein asparagine (N)-glycosylation. The assembly of dolichol-linked oligosaccharides begins on the cytosolic side of the endoplasmic reticulum membrane and finishes in its lumen. The sequential addition of sugars to dolichol pyrophosphate produces dolichol-linked oligosaccharides containing fourteen sugars, including two GlcNAcs, nine mannoses and three glucoses. Once assembled, the oligosaccharide is transferred from the lipid to nascent proteins by oligosaccharyltransferases. In the lumen of the endoplasmic reticulum, adds the eighth mannose residue in an alpha-1,6 linkage onto Man(7)GlcNAc(2)-PP-dolichol to produce Man(8)GlcNAc(2)-PP-dolichol.</text>
</comment>
<dbReference type="RefSeq" id="XP_007377623.1">
    <property type="nucleotide sequence ID" value="XM_007377561.1"/>
</dbReference>
<feature type="transmembrane region" description="Helical" evidence="12">
    <location>
        <begin position="219"/>
        <end position="239"/>
    </location>
</feature>
<dbReference type="eggNOG" id="KOG2516">
    <property type="taxonomic scope" value="Eukaryota"/>
</dbReference>
<dbReference type="STRING" id="619300.G3AV00"/>
<dbReference type="Proteomes" id="UP000000709">
    <property type="component" value="Unassembled WGS sequence"/>
</dbReference>
<dbReference type="PANTHER" id="PTHR22760:SF1">
    <property type="entry name" value="DOL-P-MAN:MAN(7)GLCNAC(2)-PP-DOL ALPHA-1,6-MANNOSYLTRANSFERASE"/>
    <property type="match status" value="1"/>
</dbReference>
<feature type="transmembrane region" description="Helical" evidence="12">
    <location>
        <begin position="139"/>
        <end position="156"/>
    </location>
</feature>
<feature type="transmembrane region" description="Helical" evidence="12">
    <location>
        <begin position="346"/>
        <end position="367"/>
    </location>
</feature>
<dbReference type="GO" id="GO:0005789">
    <property type="term" value="C:endoplasmic reticulum membrane"/>
    <property type="evidence" value="ECO:0007669"/>
    <property type="project" value="UniProtKB-SubCell"/>
</dbReference>
<evidence type="ECO:0000256" key="6">
    <source>
        <dbReference type="ARBA" id="ARBA00022692"/>
    </source>
</evidence>
<dbReference type="EC" id="2.4.1.-" evidence="12"/>
<sequence length="552" mass="62078">MNKYYRTLDAILFLVLSYHLVLAPFTKVEESFNIQAIHDILNYGVFPQETVLSNYDHVEFPGVVPRTFIGSLFVAGVTKVFLLFNSLFGIEYFQGTQLELQKLVRAIVGISNVFSLIYLRESLNKVNFRDKKKNNKGVIGFWYTVLLISQYHLLYYSSRTLPNFLALPLVNYSVGKLITGDLSGLTWLAFTGIIFRLEVGVFAGIIAVVSAFFGQSDLIHSFIYLAAGAIIGGLLSAVVDSYFWGRVLIPELDAFVFNVVQGKSVNWGVEPFGAYFKKYLWQLFRPPIILLLTIPGLIGDPTDEGVVTAEKDKKVVPHPARYSLRILFISSVLYILAMSFQPHKEWRFIVYVVPIFTLQAANGLTNVSTKWSASLLNKILLLLMVGTIALSTIISLQIGYISSYNYPGGYALQYTNDYILHHNLTDVSVHIDVPACMTGVTRFGELHNVGVAYNKTEDLTPEQLTQFDLIITHHNKLTEPWKHLQTIDSFIGVNVNTLSKILSDREKLVQLLKTVASEVTIGKANTWLDLLRSTVVTGDYLHVYVNEKETSK</sequence>
<proteinExistence type="inferred from homology"/>
<keyword evidence="7 12" id="KW-0256">Endoplasmic reticulum</keyword>
<comment type="subcellular location">
    <subcellularLocation>
        <location evidence="1 12">Endoplasmic reticulum membrane</location>
        <topology evidence="1 12">Multi-pass membrane protein</topology>
    </subcellularLocation>
</comment>
<dbReference type="AlphaFoldDB" id="G3AV00"/>
<evidence type="ECO:0000313" key="14">
    <source>
        <dbReference type="Proteomes" id="UP000000709"/>
    </source>
</evidence>
<feature type="transmembrane region" description="Helical" evidence="12">
    <location>
        <begin position="7"/>
        <end position="25"/>
    </location>
</feature>
<comment type="pathway">
    <text evidence="2">Protein modification; protein glycosylation.</text>
</comment>
<evidence type="ECO:0000256" key="5">
    <source>
        <dbReference type="ARBA" id="ARBA00022679"/>
    </source>
</evidence>
<comment type="catalytic activity">
    <reaction evidence="11">
        <text>an alpha-D-Man-(1-&gt;2)-alpha-D-Man-(1-&gt;2)-alpha-D-Man-(1-&gt;3)-[alpha-D-Man-(1-&gt;2)-alpha-D-Man-(1-&gt;3)-alpha-D-Man-(1-&gt;6)]-beta-D-Man-(1-&gt;4)-beta-D-GlcNAc-(1-&gt;4)-alpha-D-GlcNAc-diphospho-di-trans,poly-cis-dolichol + a di-trans,poly-cis-dolichyl beta-D-mannosyl phosphate = an alpha-D-Man-(1-&gt;2)-alpha-D-Man-(1-&gt;2)-alpha-D-Man-(1-&gt;3)-[alpha-D-Man-(1-&gt;2)-alpha-D-Man-(1-&gt;3)-[alpha-D-Man-(1-&gt;6)]-alpha-D-Man-(1-&gt;6)]-beta-D-Man-(1-&gt;4)-beta-D-GlcNAc-(1-&gt;4)-alpha-D-GlcNAc-diphospho-di-trans,poly-cis-dolichol + a di-trans,poly-cis-dolichyl phosphate + H(+)</text>
        <dbReference type="Rhea" id="RHEA:29535"/>
        <dbReference type="Rhea" id="RHEA-COMP:19498"/>
        <dbReference type="Rhea" id="RHEA-COMP:19501"/>
        <dbReference type="Rhea" id="RHEA-COMP:19518"/>
        <dbReference type="Rhea" id="RHEA-COMP:19519"/>
        <dbReference type="ChEBI" id="CHEBI:15378"/>
        <dbReference type="ChEBI" id="CHEBI:57683"/>
        <dbReference type="ChEBI" id="CHEBI:58211"/>
        <dbReference type="ChEBI" id="CHEBI:132517"/>
        <dbReference type="ChEBI" id="CHEBI:132519"/>
        <dbReference type="EC" id="2.4.1.260"/>
    </reaction>
    <physiologicalReaction direction="left-to-right" evidence="11">
        <dbReference type="Rhea" id="RHEA:29536"/>
    </physiologicalReaction>
</comment>
<dbReference type="GeneID" id="18874769"/>
<dbReference type="Pfam" id="PF03901">
    <property type="entry name" value="Glyco_transf_22"/>
    <property type="match status" value="1"/>
</dbReference>
<feature type="transmembrane region" description="Helical" evidence="12">
    <location>
        <begin position="185"/>
        <end position="213"/>
    </location>
</feature>
<dbReference type="HOGENOM" id="CLU_008917_4_0_1"/>
<dbReference type="FunCoup" id="G3AV00">
    <property type="interactions" value="423"/>
</dbReference>
<evidence type="ECO:0000256" key="4">
    <source>
        <dbReference type="ARBA" id="ARBA00022676"/>
    </source>
</evidence>
<dbReference type="OMA" id="WWVEVRM"/>
<feature type="transmembrane region" description="Helical" evidence="12">
    <location>
        <begin position="68"/>
        <end position="90"/>
    </location>
</feature>
<dbReference type="UniPathway" id="UPA00378"/>
<keyword evidence="9 12" id="KW-0472">Membrane</keyword>
<evidence type="ECO:0000256" key="2">
    <source>
        <dbReference type="ARBA" id="ARBA00004922"/>
    </source>
</evidence>
<dbReference type="EMBL" id="GL996506">
    <property type="protein sequence ID" value="EGW29857.1"/>
    <property type="molecule type" value="Genomic_DNA"/>
</dbReference>
<evidence type="ECO:0000256" key="10">
    <source>
        <dbReference type="ARBA" id="ARBA00044721"/>
    </source>
</evidence>
<feature type="transmembrane region" description="Helical" evidence="12">
    <location>
        <begin position="379"/>
        <end position="400"/>
    </location>
</feature>
<evidence type="ECO:0000256" key="9">
    <source>
        <dbReference type="ARBA" id="ARBA00023136"/>
    </source>
</evidence>
<comment type="similarity">
    <text evidence="3 12">Belongs to the glycosyltransferase 22 family.</text>
</comment>
<dbReference type="InterPro" id="IPR005599">
    <property type="entry name" value="GPI_mannosylTrfase"/>
</dbReference>
<dbReference type="InParanoid" id="G3AV00"/>
<organism evidence="14">
    <name type="scientific">Spathaspora passalidarum (strain NRRL Y-27907 / 11-Y1)</name>
    <dbReference type="NCBI Taxonomy" id="619300"/>
    <lineage>
        <taxon>Eukaryota</taxon>
        <taxon>Fungi</taxon>
        <taxon>Dikarya</taxon>
        <taxon>Ascomycota</taxon>
        <taxon>Saccharomycotina</taxon>
        <taxon>Pichiomycetes</taxon>
        <taxon>Debaryomycetaceae</taxon>
        <taxon>Spathaspora</taxon>
    </lineage>
</organism>
<name>G3AV00_SPAPN</name>
<keyword evidence="8 12" id="KW-1133">Transmembrane helix</keyword>
<evidence type="ECO:0000256" key="8">
    <source>
        <dbReference type="ARBA" id="ARBA00022989"/>
    </source>
</evidence>
<dbReference type="GO" id="GO:0006488">
    <property type="term" value="P:dolichol-linked oligosaccharide biosynthetic process"/>
    <property type="evidence" value="ECO:0007669"/>
    <property type="project" value="EnsemblFungi"/>
</dbReference>
<gene>
    <name evidence="13" type="ORF">SPAPADRAFT_63472</name>
</gene>
<evidence type="ECO:0000256" key="7">
    <source>
        <dbReference type="ARBA" id="ARBA00022824"/>
    </source>
</evidence>
<dbReference type="PANTHER" id="PTHR22760">
    <property type="entry name" value="GLYCOSYLTRANSFERASE"/>
    <property type="match status" value="1"/>
</dbReference>
<dbReference type="GO" id="GO:0052917">
    <property type="term" value="F:dol-P-Man:Man(7)GlcNAc(2)-PP-Dol alpha-1,6-mannosyltransferase activity"/>
    <property type="evidence" value="ECO:0007669"/>
    <property type="project" value="UniProtKB-EC"/>
</dbReference>
<accession>G3AV00</accession>
<dbReference type="OrthoDB" id="19039at2759"/>